<protein>
    <submittedName>
        <fullName evidence="2">Uncharacterized protein</fullName>
    </submittedName>
</protein>
<feature type="transmembrane region" description="Helical" evidence="1">
    <location>
        <begin position="16"/>
        <end position="35"/>
    </location>
</feature>
<organism evidence="2 3">
    <name type="scientific">Triticum urartu</name>
    <name type="common">Red wild einkorn</name>
    <name type="synonym">Crithodium urartu</name>
    <dbReference type="NCBI Taxonomy" id="4572"/>
    <lineage>
        <taxon>Eukaryota</taxon>
        <taxon>Viridiplantae</taxon>
        <taxon>Streptophyta</taxon>
        <taxon>Embryophyta</taxon>
        <taxon>Tracheophyta</taxon>
        <taxon>Spermatophyta</taxon>
        <taxon>Magnoliopsida</taxon>
        <taxon>Liliopsida</taxon>
        <taxon>Poales</taxon>
        <taxon>Poaceae</taxon>
        <taxon>BOP clade</taxon>
        <taxon>Pooideae</taxon>
        <taxon>Triticodae</taxon>
        <taxon>Triticeae</taxon>
        <taxon>Triticinae</taxon>
        <taxon>Triticum</taxon>
    </lineage>
</organism>
<sequence length="42" mass="4959">MVKRALSGDMGGTFPHIYFISYHSIYFASIFVLLMNRDWMIE</sequence>
<keyword evidence="1" id="KW-0812">Transmembrane</keyword>
<reference evidence="3" key="1">
    <citation type="journal article" date="2013" name="Nature">
        <title>Draft genome of the wheat A-genome progenitor Triticum urartu.</title>
        <authorList>
            <person name="Ling H.Q."/>
            <person name="Zhao S."/>
            <person name="Liu D."/>
            <person name="Wang J."/>
            <person name="Sun H."/>
            <person name="Zhang C."/>
            <person name="Fan H."/>
            <person name="Li D."/>
            <person name="Dong L."/>
            <person name="Tao Y."/>
            <person name="Gao C."/>
            <person name="Wu H."/>
            <person name="Li Y."/>
            <person name="Cui Y."/>
            <person name="Guo X."/>
            <person name="Zheng S."/>
            <person name="Wang B."/>
            <person name="Yu K."/>
            <person name="Liang Q."/>
            <person name="Yang W."/>
            <person name="Lou X."/>
            <person name="Chen J."/>
            <person name="Feng M."/>
            <person name="Jian J."/>
            <person name="Zhang X."/>
            <person name="Luo G."/>
            <person name="Jiang Y."/>
            <person name="Liu J."/>
            <person name="Wang Z."/>
            <person name="Sha Y."/>
            <person name="Zhang B."/>
            <person name="Wu H."/>
            <person name="Tang D."/>
            <person name="Shen Q."/>
            <person name="Xue P."/>
            <person name="Zou S."/>
            <person name="Wang X."/>
            <person name="Liu X."/>
            <person name="Wang F."/>
            <person name="Yang Y."/>
            <person name="An X."/>
            <person name="Dong Z."/>
            <person name="Zhang K."/>
            <person name="Zhang X."/>
            <person name="Luo M.C."/>
            <person name="Dvorak J."/>
            <person name="Tong Y."/>
            <person name="Wang J."/>
            <person name="Yang H."/>
            <person name="Li Z."/>
            <person name="Wang D."/>
            <person name="Zhang A."/>
            <person name="Wang J."/>
        </authorList>
    </citation>
    <scope>NUCLEOTIDE SEQUENCE</scope>
    <source>
        <strain evidence="3">cv. G1812</strain>
    </source>
</reference>
<reference evidence="2" key="3">
    <citation type="submission" date="2022-06" db="UniProtKB">
        <authorList>
            <consortium name="EnsemblPlants"/>
        </authorList>
    </citation>
    <scope>IDENTIFICATION</scope>
</reference>
<proteinExistence type="predicted"/>
<accession>A0A8R7R3H5</accession>
<reference evidence="2" key="2">
    <citation type="submission" date="2018-03" db="EMBL/GenBank/DDBJ databases">
        <title>The Triticum urartu genome reveals the dynamic nature of wheat genome evolution.</title>
        <authorList>
            <person name="Ling H."/>
            <person name="Ma B."/>
            <person name="Shi X."/>
            <person name="Liu H."/>
            <person name="Dong L."/>
            <person name="Sun H."/>
            <person name="Cao Y."/>
            <person name="Gao Q."/>
            <person name="Zheng S."/>
            <person name="Li Y."/>
            <person name="Yu Y."/>
            <person name="Du H."/>
            <person name="Qi M."/>
            <person name="Li Y."/>
            <person name="Yu H."/>
            <person name="Cui Y."/>
            <person name="Wang N."/>
            <person name="Chen C."/>
            <person name="Wu H."/>
            <person name="Zhao Y."/>
            <person name="Zhang J."/>
            <person name="Li Y."/>
            <person name="Zhou W."/>
            <person name="Zhang B."/>
            <person name="Hu W."/>
            <person name="Eijk M."/>
            <person name="Tang J."/>
            <person name="Witsenboer H."/>
            <person name="Zhao S."/>
            <person name="Li Z."/>
            <person name="Zhang A."/>
            <person name="Wang D."/>
            <person name="Liang C."/>
        </authorList>
    </citation>
    <scope>NUCLEOTIDE SEQUENCE [LARGE SCALE GENOMIC DNA]</scope>
    <source>
        <strain evidence="2">cv. G1812</strain>
    </source>
</reference>
<dbReference type="Gramene" id="TuG1812G0700003149.01.T01">
    <property type="protein sequence ID" value="TuG1812G0700003149.01.T01"/>
    <property type="gene ID" value="TuG1812G0700003149.01"/>
</dbReference>
<name>A0A8R7R3H5_TRIUA</name>
<dbReference type="EnsemblPlants" id="TuG1812G0700003149.01.T01">
    <property type="protein sequence ID" value="TuG1812G0700003149.01.T01"/>
    <property type="gene ID" value="TuG1812G0700003149.01"/>
</dbReference>
<dbReference type="Proteomes" id="UP000015106">
    <property type="component" value="Chromosome 7"/>
</dbReference>
<keyword evidence="3" id="KW-1185">Reference proteome</keyword>
<evidence type="ECO:0000313" key="2">
    <source>
        <dbReference type="EnsemblPlants" id="TuG1812G0700003149.01.T01"/>
    </source>
</evidence>
<evidence type="ECO:0000256" key="1">
    <source>
        <dbReference type="SAM" id="Phobius"/>
    </source>
</evidence>
<evidence type="ECO:0000313" key="3">
    <source>
        <dbReference type="Proteomes" id="UP000015106"/>
    </source>
</evidence>
<keyword evidence="1" id="KW-0472">Membrane</keyword>
<keyword evidence="1" id="KW-1133">Transmembrane helix</keyword>
<dbReference type="AlphaFoldDB" id="A0A8R7R3H5"/>